<feature type="region of interest" description="Disordered" evidence="1">
    <location>
        <begin position="1"/>
        <end position="39"/>
    </location>
</feature>
<dbReference type="AlphaFoldDB" id="A0A7J5ZE90"/>
<sequence length="253" mass="27153">MAEKYSKSKLKRNKVSVKELQPEISSGGTARRSPAFPETALRRREERLWAMALKSALQEDQLWDLPPPLPPLPPPSAAPDGWRSSGGVTSVERCPPSLDPPPPPLSGSSSSQCCPLTAGPVNPPPNNKAPPAQLEELPSPTTPSGDGGDRWRKEGDTGALNREQGGARRKGSLQRVEEHKEEGVQRTVGAAAGGGGCTDVPCACWSSLWAPQMGVTATWPAVCLRSRGHELVRGQEHTHTHTTHTLTQDQMVH</sequence>
<accession>A0A7J5ZE90</accession>
<dbReference type="EMBL" id="JAAKFY010000002">
    <property type="protein sequence ID" value="KAF3859920.1"/>
    <property type="molecule type" value="Genomic_DNA"/>
</dbReference>
<organism evidence="2 3">
    <name type="scientific">Dissostichus mawsoni</name>
    <name type="common">Antarctic cod</name>
    <dbReference type="NCBI Taxonomy" id="36200"/>
    <lineage>
        <taxon>Eukaryota</taxon>
        <taxon>Metazoa</taxon>
        <taxon>Chordata</taxon>
        <taxon>Craniata</taxon>
        <taxon>Vertebrata</taxon>
        <taxon>Euteleostomi</taxon>
        <taxon>Actinopterygii</taxon>
        <taxon>Neopterygii</taxon>
        <taxon>Teleostei</taxon>
        <taxon>Neoteleostei</taxon>
        <taxon>Acanthomorphata</taxon>
        <taxon>Eupercaria</taxon>
        <taxon>Perciformes</taxon>
        <taxon>Notothenioidei</taxon>
        <taxon>Nototheniidae</taxon>
        <taxon>Dissostichus</taxon>
    </lineage>
</organism>
<feature type="compositionally biased region" description="Pro residues" evidence="1">
    <location>
        <begin position="65"/>
        <end position="77"/>
    </location>
</feature>
<feature type="compositionally biased region" description="Low complexity" evidence="1">
    <location>
        <begin position="106"/>
        <end position="120"/>
    </location>
</feature>
<feature type="region of interest" description="Disordered" evidence="1">
    <location>
        <begin position="234"/>
        <end position="253"/>
    </location>
</feature>
<proteinExistence type="predicted"/>
<evidence type="ECO:0000256" key="1">
    <source>
        <dbReference type="SAM" id="MobiDB-lite"/>
    </source>
</evidence>
<dbReference type="OrthoDB" id="10063431at2759"/>
<name>A0A7J5ZE90_DISMA</name>
<keyword evidence="3" id="KW-1185">Reference proteome</keyword>
<comment type="caution">
    <text evidence="2">The sequence shown here is derived from an EMBL/GenBank/DDBJ whole genome shotgun (WGS) entry which is preliminary data.</text>
</comment>
<feature type="compositionally biased region" description="Basic and acidic residues" evidence="1">
    <location>
        <begin position="147"/>
        <end position="156"/>
    </location>
</feature>
<gene>
    <name evidence="2" type="ORF">F7725_000175</name>
</gene>
<feature type="region of interest" description="Disordered" evidence="1">
    <location>
        <begin position="62"/>
        <end position="174"/>
    </location>
</feature>
<evidence type="ECO:0000313" key="3">
    <source>
        <dbReference type="Proteomes" id="UP000518266"/>
    </source>
</evidence>
<reference evidence="2 3" key="1">
    <citation type="submission" date="2020-03" db="EMBL/GenBank/DDBJ databases">
        <title>Dissostichus mawsoni Genome sequencing and assembly.</title>
        <authorList>
            <person name="Park H."/>
        </authorList>
    </citation>
    <scope>NUCLEOTIDE SEQUENCE [LARGE SCALE GENOMIC DNA]</scope>
    <source>
        <strain evidence="2">DM0001</strain>
        <tissue evidence="2">Muscle</tissue>
    </source>
</reference>
<dbReference type="Proteomes" id="UP000518266">
    <property type="component" value="Unassembled WGS sequence"/>
</dbReference>
<protein>
    <submittedName>
        <fullName evidence="2">Uncharacterized protein</fullName>
    </submittedName>
</protein>
<evidence type="ECO:0000313" key="2">
    <source>
        <dbReference type="EMBL" id="KAF3859920.1"/>
    </source>
</evidence>